<gene>
    <name evidence="2" type="ORF">LARSCL_LOCUS15674</name>
</gene>
<name>A0AAV2AZ39_9ARAC</name>
<dbReference type="AlphaFoldDB" id="A0AAV2AZ39"/>
<protein>
    <recommendedName>
        <fullName evidence="1">Myb/SANT-like DNA-binding domain-containing protein</fullName>
    </recommendedName>
</protein>
<sequence>MNVTLKPRVLWKSDETSVFLKSWKNHLYIKRLIKKGGSKHPLFYAISKDLKKCGFDRSIKEIEFKRKNMVSRYRNAKVPNDFKYYNEVHEIVKMDEGMVAEDNTAANPQIVHAIDQPQIVLDGSHVEGISSENVQVIRLSVPDQQDASGSSPLTYTVINHSVPEVQDEIEDIEGTYLPQSSSSNSQETPENILLSFYQEFERSNRQLEKNDAAMLELFKEQNDIFRTQTTLLMKLLLK</sequence>
<evidence type="ECO:0000259" key="1">
    <source>
        <dbReference type="Pfam" id="PF13837"/>
    </source>
</evidence>
<keyword evidence="3" id="KW-1185">Reference proteome</keyword>
<evidence type="ECO:0000313" key="3">
    <source>
        <dbReference type="Proteomes" id="UP001497382"/>
    </source>
</evidence>
<accession>A0AAV2AZ39</accession>
<proteinExistence type="predicted"/>
<dbReference type="EMBL" id="CAXIEN010000241">
    <property type="protein sequence ID" value="CAL1288999.1"/>
    <property type="molecule type" value="Genomic_DNA"/>
</dbReference>
<dbReference type="Pfam" id="PF13837">
    <property type="entry name" value="Myb_DNA-bind_4"/>
    <property type="match status" value="1"/>
</dbReference>
<feature type="domain" description="Myb/SANT-like DNA-binding" evidence="1">
    <location>
        <begin position="9"/>
        <end position="91"/>
    </location>
</feature>
<organism evidence="2 3">
    <name type="scientific">Larinioides sclopetarius</name>
    <dbReference type="NCBI Taxonomy" id="280406"/>
    <lineage>
        <taxon>Eukaryota</taxon>
        <taxon>Metazoa</taxon>
        <taxon>Ecdysozoa</taxon>
        <taxon>Arthropoda</taxon>
        <taxon>Chelicerata</taxon>
        <taxon>Arachnida</taxon>
        <taxon>Araneae</taxon>
        <taxon>Araneomorphae</taxon>
        <taxon>Entelegynae</taxon>
        <taxon>Araneoidea</taxon>
        <taxon>Araneidae</taxon>
        <taxon>Larinioides</taxon>
    </lineage>
</organism>
<comment type="caution">
    <text evidence="2">The sequence shown here is derived from an EMBL/GenBank/DDBJ whole genome shotgun (WGS) entry which is preliminary data.</text>
</comment>
<dbReference type="InterPro" id="IPR044822">
    <property type="entry name" value="Myb_DNA-bind_4"/>
</dbReference>
<evidence type="ECO:0000313" key="2">
    <source>
        <dbReference type="EMBL" id="CAL1288999.1"/>
    </source>
</evidence>
<dbReference type="Proteomes" id="UP001497382">
    <property type="component" value="Unassembled WGS sequence"/>
</dbReference>
<reference evidence="2 3" key="1">
    <citation type="submission" date="2024-04" db="EMBL/GenBank/DDBJ databases">
        <authorList>
            <person name="Rising A."/>
            <person name="Reimegard J."/>
            <person name="Sonavane S."/>
            <person name="Akerstrom W."/>
            <person name="Nylinder S."/>
            <person name="Hedman E."/>
            <person name="Kallberg Y."/>
        </authorList>
    </citation>
    <scope>NUCLEOTIDE SEQUENCE [LARGE SCALE GENOMIC DNA]</scope>
</reference>
<dbReference type="Gene3D" id="1.10.10.60">
    <property type="entry name" value="Homeodomain-like"/>
    <property type="match status" value="1"/>
</dbReference>